<name>A0ABP7STP4_9PSEU</name>
<evidence type="ECO:0000256" key="1">
    <source>
        <dbReference type="ARBA" id="ARBA00000085"/>
    </source>
</evidence>
<keyword evidence="6 12" id="KW-0418">Kinase</keyword>
<gene>
    <name evidence="12" type="ORF">GCM10022247_43960</name>
</gene>
<keyword evidence="9" id="KW-1133">Transmembrane helix</keyword>
<dbReference type="Pfam" id="PF02518">
    <property type="entry name" value="HATPase_c"/>
    <property type="match status" value="1"/>
</dbReference>
<feature type="transmembrane region" description="Helical" evidence="9">
    <location>
        <begin position="21"/>
        <end position="42"/>
    </location>
</feature>
<keyword evidence="9" id="KW-0472">Membrane</keyword>
<feature type="transmembrane region" description="Helical" evidence="9">
    <location>
        <begin position="54"/>
        <end position="73"/>
    </location>
</feature>
<evidence type="ECO:0000256" key="9">
    <source>
        <dbReference type="SAM" id="Phobius"/>
    </source>
</evidence>
<evidence type="ECO:0000313" key="13">
    <source>
        <dbReference type="Proteomes" id="UP001501747"/>
    </source>
</evidence>
<feature type="transmembrane region" description="Helical" evidence="9">
    <location>
        <begin position="155"/>
        <end position="177"/>
    </location>
</feature>
<dbReference type="EC" id="2.7.13.3" evidence="2"/>
<evidence type="ECO:0000259" key="11">
    <source>
        <dbReference type="Pfam" id="PF07730"/>
    </source>
</evidence>
<dbReference type="InterPro" id="IPR003594">
    <property type="entry name" value="HATPase_dom"/>
</dbReference>
<dbReference type="EMBL" id="BAABAL010000017">
    <property type="protein sequence ID" value="GAA4016168.1"/>
    <property type="molecule type" value="Genomic_DNA"/>
</dbReference>
<keyword evidence="4" id="KW-0808">Transferase</keyword>
<keyword evidence="5" id="KW-0547">Nucleotide-binding</keyword>
<dbReference type="Pfam" id="PF07730">
    <property type="entry name" value="HisKA_3"/>
    <property type="match status" value="1"/>
</dbReference>
<keyword evidence="9" id="KW-0812">Transmembrane</keyword>
<dbReference type="Proteomes" id="UP001501747">
    <property type="component" value="Unassembled WGS sequence"/>
</dbReference>
<evidence type="ECO:0000256" key="8">
    <source>
        <dbReference type="ARBA" id="ARBA00023012"/>
    </source>
</evidence>
<evidence type="ECO:0000259" key="10">
    <source>
        <dbReference type="Pfam" id="PF02518"/>
    </source>
</evidence>
<reference evidence="13" key="1">
    <citation type="journal article" date="2019" name="Int. J. Syst. Evol. Microbiol.">
        <title>The Global Catalogue of Microorganisms (GCM) 10K type strain sequencing project: providing services to taxonomists for standard genome sequencing and annotation.</title>
        <authorList>
            <consortium name="The Broad Institute Genomics Platform"/>
            <consortium name="The Broad Institute Genome Sequencing Center for Infectious Disease"/>
            <person name="Wu L."/>
            <person name="Ma J."/>
        </authorList>
    </citation>
    <scope>NUCLEOTIDE SEQUENCE [LARGE SCALE GENOMIC DNA]</scope>
    <source>
        <strain evidence="13">JCM 17342</strain>
    </source>
</reference>
<dbReference type="InterPro" id="IPR011712">
    <property type="entry name" value="Sig_transdc_His_kin_sub3_dim/P"/>
</dbReference>
<dbReference type="PANTHER" id="PTHR24421">
    <property type="entry name" value="NITRATE/NITRITE SENSOR PROTEIN NARX-RELATED"/>
    <property type="match status" value="1"/>
</dbReference>
<keyword evidence="3" id="KW-0597">Phosphoprotein</keyword>
<dbReference type="Gene3D" id="1.20.5.1930">
    <property type="match status" value="1"/>
</dbReference>
<evidence type="ECO:0000256" key="4">
    <source>
        <dbReference type="ARBA" id="ARBA00022679"/>
    </source>
</evidence>
<dbReference type="GO" id="GO:0016301">
    <property type="term" value="F:kinase activity"/>
    <property type="evidence" value="ECO:0007669"/>
    <property type="project" value="UniProtKB-KW"/>
</dbReference>
<dbReference type="RefSeq" id="WP_344877703.1">
    <property type="nucleotide sequence ID" value="NZ_BAABAL010000017.1"/>
</dbReference>
<keyword evidence="13" id="KW-1185">Reference proteome</keyword>
<protein>
    <recommendedName>
        <fullName evidence="2">histidine kinase</fullName>
        <ecNumber evidence="2">2.7.13.3</ecNumber>
    </recommendedName>
</protein>
<evidence type="ECO:0000256" key="6">
    <source>
        <dbReference type="ARBA" id="ARBA00022777"/>
    </source>
</evidence>
<evidence type="ECO:0000256" key="3">
    <source>
        <dbReference type="ARBA" id="ARBA00022553"/>
    </source>
</evidence>
<keyword evidence="7" id="KW-0067">ATP-binding</keyword>
<dbReference type="InterPro" id="IPR036890">
    <property type="entry name" value="HATPase_C_sf"/>
</dbReference>
<dbReference type="CDD" id="cd16917">
    <property type="entry name" value="HATPase_UhpB-NarQ-NarX-like"/>
    <property type="match status" value="1"/>
</dbReference>
<dbReference type="Gene3D" id="3.30.565.10">
    <property type="entry name" value="Histidine kinase-like ATPase, C-terminal domain"/>
    <property type="match status" value="1"/>
</dbReference>
<comment type="catalytic activity">
    <reaction evidence="1">
        <text>ATP + protein L-histidine = ADP + protein N-phospho-L-histidine.</text>
        <dbReference type="EC" id="2.7.13.3"/>
    </reaction>
</comment>
<sequence>MGADSVGRRTRPEGLRGWGPVTIGVLLGLPMALVDIGFLLWAGLVSAPGLVWPTLRRASTSMVFAQACALLWVERRRLVRWCGAEPGRDNDGRRALRYLAARAPLGLLGGLVVLVGIWYGVSFLLVYIYVPPGSPLEGTRGWAVQANPDDARSGVYMVALTALGLIGLYATALFTFAQASVERWLLRHLLGPSAIEVLQRRVTQLSVSRAEVVKAVNDERRRIERDLHDGIQQRLVALGMLLGRVRRGTDPDKAQDLLRQAHEESQQALTDLREVAWRVYPSTLDNLGLADVLAALAERSEVPVELRYRLEERLAAPVEAVVYFVVFEAVTNAVKHSGASSVEVSVGRVGEQIVVVVRDDGRGGADPAGRGLSGLAGRVAALDGEFVLSSPEGGPTELRVMLPCA</sequence>
<accession>A0ABP7STP4</accession>
<keyword evidence="8" id="KW-0902">Two-component regulatory system</keyword>
<evidence type="ECO:0000256" key="7">
    <source>
        <dbReference type="ARBA" id="ARBA00022840"/>
    </source>
</evidence>
<dbReference type="PANTHER" id="PTHR24421:SF10">
    <property type="entry name" value="NITRATE_NITRITE SENSOR PROTEIN NARQ"/>
    <property type="match status" value="1"/>
</dbReference>
<evidence type="ECO:0000313" key="12">
    <source>
        <dbReference type="EMBL" id="GAA4016168.1"/>
    </source>
</evidence>
<organism evidence="12 13">
    <name type="scientific">Allokutzneria multivorans</name>
    <dbReference type="NCBI Taxonomy" id="1142134"/>
    <lineage>
        <taxon>Bacteria</taxon>
        <taxon>Bacillati</taxon>
        <taxon>Actinomycetota</taxon>
        <taxon>Actinomycetes</taxon>
        <taxon>Pseudonocardiales</taxon>
        <taxon>Pseudonocardiaceae</taxon>
        <taxon>Allokutzneria</taxon>
    </lineage>
</organism>
<feature type="domain" description="Signal transduction histidine kinase subgroup 3 dimerisation and phosphoacceptor" evidence="11">
    <location>
        <begin position="219"/>
        <end position="283"/>
    </location>
</feature>
<evidence type="ECO:0000256" key="2">
    <source>
        <dbReference type="ARBA" id="ARBA00012438"/>
    </source>
</evidence>
<feature type="transmembrane region" description="Helical" evidence="9">
    <location>
        <begin position="103"/>
        <end position="130"/>
    </location>
</feature>
<comment type="caution">
    <text evidence="12">The sequence shown here is derived from an EMBL/GenBank/DDBJ whole genome shotgun (WGS) entry which is preliminary data.</text>
</comment>
<feature type="domain" description="Histidine kinase/HSP90-like ATPase" evidence="10">
    <location>
        <begin position="322"/>
        <end position="403"/>
    </location>
</feature>
<evidence type="ECO:0000256" key="5">
    <source>
        <dbReference type="ARBA" id="ARBA00022741"/>
    </source>
</evidence>
<dbReference type="InterPro" id="IPR050482">
    <property type="entry name" value="Sensor_HK_TwoCompSys"/>
</dbReference>
<dbReference type="SUPFAM" id="SSF55874">
    <property type="entry name" value="ATPase domain of HSP90 chaperone/DNA topoisomerase II/histidine kinase"/>
    <property type="match status" value="1"/>
</dbReference>
<proteinExistence type="predicted"/>